<dbReference type="FunFam" id="3.40.225.10:FF:000009">
    <property type="entry name" value="Class II aldolase/adducin N-terminal"/>
    <property type="match status" value="1"/>
</dbReference>
<evidence type="ECO:0000259" key="1">
    <source>
        <dbReference type="SMART" id="SM01007"/>
    </source>
</evidence>
<dbReference type="Pfam" id="PF00596">
    <property type="entry name" value="Aldolase_II"/>
    <property type="match status" value="1"/>
</dbReference>
<dbReference type="SUPFAM" id="SSF53639">
    <property type="entry name" value="AraD/HMP-PK domain-like"/>
    <property type="match status" value="1"/>
</dbReference>
<dbReference type="InterPro" id="IPR001303">
    <property type="entry name" value="Aldolase_II/adducin_N"/>
</dbReference>
<protein>
    <submittedName>
        <fullName evidence="2">Fuculose-1-phosphate aldolase</fullName>
        <ecNumber evidence="2">4.1.2.17</ecNumber>
    </submittedName>
</protein>
<dbReference type="PANTHER" id="PTHR10672:SF39">
    <property type="entry name" value="CLASS II ALDOLASE_ADDUCIN N-TERMINAL DOMAIN-CONTAINING PROTEIN"/>
    <property type="match status" value="1"/>
</dbReference>
<evidence type="ECO:0007829" key="3">
    <source>
        <dbReference type="PDB" id="4XXF"/>
    </source>
</evidence>
<sequence>GGLAALTKPPTFATVEAERAWLKERLVAAIRIFANEGFDHTVAGHLTVRDPENKHHFWVNPFGLAFRLMTVSDLILVNQEGTVIGGGKEGRRIVNLAGFMIHSAIHKARPEVQAICHSHSTYGKAFSSLGKPLAITTQDSCAFYGDVALLGDFGGVVIEEKESGTIAVALQQKKAIILQNHGLLTVGTTIDSAVAWFIMLEKQCQVQLLADAAGQTIPIDEPQAAFTFKELGHEQAGYFQASPYFQVIEHLQGEEYRK</sequence>
<dbReference type="EC" id="4.1.2.17" evidence="2"/>
<dbReference type="GO" id="GO:0051015">
    <property type="term" value="F:actin filament binding"/>
    <property type="evidence" value="ECO:0007669"/>
    <property type="project" value="TreeGrafter"/>
</dbReference>
<dbReference type="PDBsum" id="4XXF"/>
<feature type="domain" description="Class II aldolase/adducin N-terminal" evidence="1">
    <location>
        <begin position="24"/>
        <end position="208"/>
    </location>
</feature>
<feature type="binding site" evidence="3">
    <location>
        <position position="181"/>
    </location>
    <ligand>
        <name>Zn(2+)</name>
        <dbReference type="ChEBI" id="CHEBI:29105"/>
    </ligand>
</feature>
<dbReference type="InterPro" id="IPR051017">
    <property type="entry name" value="Aldolase-II_Adducin_sf"/>
</dbReference>
<reference evidence="2" key="1">
    <citation type="submission" date="2014-01" db="PDB data bank">
        <title>L-fuculose 1-phosphate aldolase from Glaciozyma antarctica at 1.34.</title>
        <authorList>
            <person name="Jaafar N.R."/>
            <person name="Abu Bakar F.D."/>
            <person name="Abdul Murad A.M."/>
            <person name="Illias R."/>
            <person name="Littler D."/>
            <person name="Beddoe T."/>
            <person name="Rossjohn J."/>
            <person name="Mahadi M.N."/>
        </authorList>
    </citation>
    <scope>X-RAY CRYSTALLOGRAPHY (1.34 ANGSTROMS)</scope>
</reference>
<accession>A0A0J9X279</accession>
<dbReference type="AlphaFoldDB" id="A0A0J9X279"/>
<dbReference type="EvolutionaryTrace" id="A0A0J9X279"/>
<dbReference type="SMR" id="A0A0J9X279"/>
<keyword evidence="2 3" id="KW-0002">3D-structure</keyword>
<dbReference type="InterPro" id="IPR036409">
    <property type="entry name" value="Aldolase_II/adducin_N_sf"/>
</dbReference>
<name>A0A0J9X279_9BASI</name>
<dbReference type="GO" id="GO:0008738">
    <property type="term" value="F:L-fuculose-phosphate aldolase activity"/>
    <property type="evidence" value="ECO:0007669"/>
    <property type="project" value="UniProtKB-EC"/>
</dbReference>
<dbReference type="GO" id="GO:0005856">
    <property type="term" value="C:cytoskeleton"/>
    <property type="evidence" value="ECO:0007669"/>
    <property type="project" value="TreeGrafter"/>
</dbReference>
<reference evidence="3" key="2">
    <citation type="journal article" date="2016" name="Acta Crystallogr. F Struct. Biol. Commun.">
        <title>Crystal structure of fuculose aldolase from the Antarctic psychrophilic yeast Glaciozyma antarctica PI12.</title>
        <authorList>
            <person name="Jaafar N.R."/>
            <person name="Littler D."/>
            <person name="Beddoe T."/>
            <person name="Rossjohn J."/>
            <person name="Illias R.M."/>
            <person name="Mahadi N.M."/>
            <person name="Mackeen M.M."/>
            <person name="Murad A.M."/>
            <person name="Abu Bakar F.D."/>
        </authorList>
    </citation>
    <scope>X-RAY CRYSTALLOGRAPHY (1.34 ANGSTROMS) IN COMPLEX WITH ZN(2+)</scope>
</reference>
<dbReference type="GO" id="GO:0046872">
    <property type="term" value="F:metal ion binding"/>
    <property type="evidence" value="ECO:0007669"/>
    <property type="project" value="UniProtKB-KW"/>
</dbReference>
<feature type="binding site" evidence="3">
    <location>
        <position position="117"/>
    </location>
    <ligand>
        <name>Zn(2+)</name>
        <dbReference type="ChEBI" id="CHEBI:29105"/>
    </ligand>
</feature>
<dbReference type="PDB" id="4XXF">
    <property type="method" value="X-ray"/>
    <property type="resolution" value="1.34 A"/>
    <property type="chains" value="A=1-258"/>
</dbReference>
<feature type="binding site" evidence="3">
    <location>
        <position position="119"/>
    </location>
    <ligand>
        <name>Zn(2+)</name>
        <dbReference type="ChEBI" id="CHEBI:29105"/>
    </ligand>
</feature>
<keyword evidence="3" id="KW-0862">Zinc</keyword>
<evidence type="ECO:0000313" key="2">
    <source>
        <dbReference type="PDB" id="4XXF"/>
    </source>
</evidence>
<dbReference type="NCBIfam" id="NF004855">
    <property type="entry name" value="PRK06208.1"/>
    <property type="match status" value="1"/>
</dbReference>
<dbReference type="Gene3D" id="3.40.225.10">
    <property type="entry name" value="Class II aldolase/adducin N-terminal domain"/>
    <property type="match status" value="1"/>
</dbReference>
<proteinExistence type="evidence at protein level"/>
<dbReference type="PANTHER" id="PTHR10672">
    <property type="entry name" value="ADDUCIN"/>
    <property type="match status" value="1"/>
</dbReference>
<organism evidence="2">
    <name type="scientific">Glaciozyma antarctica</name>
    <dbReference type="NCBI Taxonomy" id="105987"/>
    <lineage>
        <taxon>Eukaryota</taxon>
        <taxon>Fungi</taxon>
        <taxon>Dikarya</taxon>
        <taxon>Basidiomycota</taxon>
        <taxon>Pucciniomycotina</taxon>
        <taxon>Microbotryomycetes</taxon>
        <taxon>Kriegeriales</taxon>
        <taxon>Camptobasidiaceae</taxon>
        <taxon>Glaciozyma</taxon>
    </lineage>
</organism>
<dbReference type="SMART" id="SM01007">
    <property type="entry name" value="Aldolase_II"/>
    <property type="match status" value="1"/>
</dbReference>
<keyword evidence="3" id="KW-0479">Metal-binding</keyword>